<dbReference type="Gene3D" id="1.20.120.670">
    <property type="entry name" value="N-acetyl-b-d-glucoasminidase"/>
    <property type="match status" value="1"/>
</dbReference>
<dbReference type="STRING" id="471853.Bcav_0303"/>
<dbReference type="eggNOG" id="COG3669">
    <property type="taxonomic scope" value="Bacteria"/>
</dbReference>
<dbReference type="OrthoDB" id="9807519at2"/>
<dbReference type="GO" id="GO:0004561">
    <property type="term" value="F:alpha-N-acetylglucosaminidase activity"/>
    <property type="evidence" value="ECO:0007669"/>
    <property type="project" value="UniProtKB-EC"/>
</dbReference>
<dbReference type="KEGG" id="bcv:Bcav_0303"/>
<dbReference type="HOGENOM" id="CLU_011988_2_1_11"/>
<organism evidence="5 6">
    <name type="scientific">Beutenbergia cavernae (strain ATCC BAA-8 / DSM 12333 / CCUG 43141 / JCM 11478 / NBRC 16432 / NCIMB 13614 / HKI 0122)</name>
    <dbReference type="NCBI Taxonomy" id="471853"/>
    <lineage>
        <taxon>Bacteria</taxon>
        <taxon>Bacillati</taxon>
        <taxon>Actinomycetota</taxon>
        <taxon>Actinomycetes</taxon>
        <taxon>Micrococcales</taxon>
        <taxon>Beutenbergiaceae</taxon>
        <taxon>Beutenbergia</taxon>
    </lineage>
</organism>
<evidence type="ECO:0000259" key="2">
    <source>
        <dbReference type="Pfam" id="PF05089"/>
    </source>
</evidence>
<sequence>MSSRTNAAPAAGVVHSDAVRALAGRVLGAAAERVVVGPLDDGSERGADGAPEGAAEFAYAASGGELVVRASDTPAAAAGLYHYLKHAGGRQVTWDRLRPEALTRLPDAPPTRRSTPAAARYDLNVVTTGYTAPYWDWARWEREIDWMALHGITTPLMVVGHETVLLRTFTALGLDPGDVVAWLGSAAHLPWTLMGSTSSFGGPLPDSWFERRAELGRRILERQRELGMRAVLPAFGGHVPDGLGAGARTHWQGFSTALLGPDDDAFAVVAAEFARQQRELFGTDHLYAADPFIESVPPSGEPEDLAAFAAATYAGMSAADPEATWVMQAWPFHYHRRFWTAERIAAVTDAVPRDRLLLLDLWAEHAPVWDDGRGIAEHQWLWCAVHNFGGRFSVHGDLHGLARDLGGVLDDGARTGGFTGVGMAMEALENNPVFYELLTDLVWERPDVDAWVGRFVDQRYGFADGTAARDAVHGAWAILLRTLYGPGMTRSIPSPVIARPADVVAPFHTQRLAGEFLDPDAPVIVSANIDAEADPRVEGDLPEIARAAALLREAAGSSDAGGPLAHDLADLLTHVVAQRTRAPIRAIVAAARAGDADAVRANGALLAAAIADLDAVAATQPDRLLGTWLAAAQRWADDDGERRVLLRDARRQLTVWGEQTSGLHDYSGRHWSGLLGGFYAPRWQLWVDWLAEAAESGSEPDPQELRRAVVALEESWVARDETGPTDPAGDLAALADRVLATYSAPLEVSGR</sequence>
<dbReference type="Pfam" id="PF05089">
    <property type="entry name" value="NAGLU"/>
    <property type="match status" value="1"/>
</dbReference>
<dbReference type="Proteomes" id="UP000007962">
    <property type="component" value="Chromosome"/>
</dbReference>
<keyword evidence="6" id="KW-1185">Reference proteome</keyword>
<gene>
    <name evidence="5" type="ordered locus">Bcav_0303</name>
</gene>
<evidence type="ECO:0000259" key="4">
    <source>
        <dbReference type="Pfam" id="PF12972"/>
    </source>
</evidence>
<dbReference type="AlphaFoldDB" id="C5BWA9"/>
<feature type="domain" description="Alpha-N-acetylglucosaminidase tim-barrel" evidence="2">
    <location>
        <begin position="120"/>
        <end position="444"/>
    </location>
</feature>
<name>C5BWA9_BEUC1</name>
<evidence type="ECO:0000259" key="3">
    <source>
        <dbReference type="Pfam" id="PF12971"/>
    </source>
</evidence>
<reference evidence="5 6" key="1">
    <citation type="journal article" date="2009" name="Stand. Genomic Sci.">
        <title>Complete genome sequence of Beutenbergia cavernae type strain (HKI 0122).</title>
        <authorList>
            <person name="Land M."/>
            <person name="Pukall R."/>
            <person name="Abt B."/>
            <person name="Goker M."/>
            <person name="Rohde M."/>
            <person name="Glavina Del Rio T."/>
            <person name="Tice H."/>
            <person name="Copeland A."/>
            <person name="Cheng J.F."/>
            <person name="Lucas S."/>
            <person name="Chen F."/>
            <person name="Nolan M."/>
            <person name="Bruce D."/>
            <person name="Goodwin L."/>
            <person name="Pitluck S."/>
            <person name="Ivanova N."/>
            <person name="Mavromatis K."/>
            <person name="Ovchinnikova G."/>
            <person name="Pati A."/>
            <person name="Chen A."/>
            <person name="Palaniappan K."/>
            <person name="Hauser L."/>
            <person name="Chang Y.J."/>
            <person name="Jefferies C.C."/>
            <person name="Saunders E."/>
            <person name="Brettin T."/>
            <person name="Detter J.C."/>
            <person name="Han C."/>
            <person name="Chain P."/>
            <person name="Bristow J."/>
            <person name="Eisen J.A."/>
            <person name="Markowitz V."/>
            <person name="Hugenholtz P."/>
            <person name="Kyrpides N.C."/>
            <person name="Klenk H.P."/>
            <person name="Lapidus A."/>
        </authorList>
    </citation>
    <scope>NUCLEOTIDE SEQUENCE [LARGE SCALE GENOMIC DNA]</scope>
    <source>
        <strain evidence="6">ATCC BAA-8 / DSM 12333 / NBRC 16432</strain>
    </source>
</reference>
<evidence type="ECO:0000313" key="6">
    <source>
        <dbReference type="Proteomes" id="UP000007962"/>
    </source>
</evidence>
<protein>
    <submittedName>
        <fullName evidence="5">Alpha-N-acetylglucosaminidase</fullName>
        <ecNumber evidence="5">3.2.1.50</ecNumber>
    </submittedName>
</protein>
<dbReference type="EMBL" id="CP001618">
    <property type="protein sequence ID" value="ACQ78567.1"/>
    <property type="molecule type" value="Genomic_DNA"/>
</dbReference>
<keyword evidence="5" id="KW-0326">Glycosidase</keyword>
<dbReference type="InterPro" id="IPR007781">
    <property type="entry name" value="NAGLU"/>
</dbReference>
<dbReference type="InterPro" id="IPR024732">
    <property type="entry name" value="NAGLU_C"/>
</dbReference>
<dbReference type="Gene3D" id="3.20.20.80">
    <property type="entry name" value="Glycosidases"/>
    <property type="match status" value="1"/>
</dbReference>
<proteinExistence type="predicted"/>
<dbReference type="PANTHER" id="PTHR12872">
    <property type="entry name" value="ALPHA-N-ACETYLGLUCOSAMINIDASE"/>
    <property type="match status" value="1"/>
</dbReference>
<dbReference type="CAZy" id="GH89">
    <property type="family name" value="Glycoside Hydrolase Family 89"/>
</dbReference>
<dbReference type="InterPro" id="IPR029018">
    <property type="entry name" value="Hex-like_dom2"/>
</dbReference>
<feature type="domain" description="Alpha-N-acetylglucosaminidase C-terminal" evidence="4">
    <location>
        <begin position="451"/>
        <end position="739"/>
    </location>
</feature>
<keyword evidence="1 5" id="KW-0378">Hydrolase</keyword>
<dbReference type="Pfam" id="PF12972">
    <property type="entry name" value="NAGLU_C"/>
    <property type="match status" value="1"/>
</dbReference>
<dbReference type="EC" id="3.2.1.50" evidence="5"/>
<evidence type="ECO:0000256" key="1">
    <source>
        <dbReference type="ARBA" id="ARBA00022801"/>
    </source>
</evidence>
<dbReference type="Gene3D" id="3.30.379.10">
    <property type="entry name" value="Chitobiase/beta-hexosaminidase domain 2-like"/>
    <property type="match status" value="1"/>
</dbReference>
<evidence type="ECO:0000313" key="5">
    <source>
        <dbReference type="EMBL" id="ACQ78567.1"/>
    </source>
</evidence>
<dbReference type="Pfam" id="PF12971">
    <property type="entry name" value="NAGLU_N"/>
    <property type="match status" value="1"/>
</dbReference>
<dbReference type="InterPro" id="IPR024240">
    <property type="entry name" value="NAGLU_N"/>
</dbReference>
<feature type="domain" description="Alpha-N-acetylglucosaminidase N-terminal" evidence="3">
    <location>
        <begin position="18"/>
        <end position="106"/>
    </location>
</feature>
<dbReference type="InterPro" id="IPR024733">
    <property type="entry name" value="NAGLU_tim-barrel"/>
</dbReference>
<dbReference type="RefSeq" id="WP_012725347.1">
    <property type="nucleotide sequence ID" value="NC_012669.1"/>
</dbReference>
<dbReference type="GO" id="GO:0005975">
    <property type="term" value="P:carbohydrate metabolic process"/>
    <property type="evidence" value="ECO:0007669"/>
    <property type="project" value="UniProtKB-ARBA"/>
</dbReference>
<accession>C5BWA9</accession>
<dbReference type="PANTHER" id="PTHR12872:SF1">
    <property type="entry name" value="ALPHA-N-ACETYLGLUCOSAMINIDASE"/>
    <property type="match status" value="1"/>
</dbReference>